<comment type="caution">
    <text evidence="1">The sequence shown here is derived from an EMBL/GenBank/DDBJ whole genome shotgun (WGS) entry which is preliminary data.</text>
</comment>
<accession>A0ACC1PJP4</accession>
<proteinExistence type="predicted"/>
<sequence length="177" mass="20029">MTLGRIITGLGVKAESLSLISVRKLTKFFVIGDVFAFMIQATGGGIAAMGTMAKLSENIVIAGLVLQILFFGFFVVCSVVFHRRYEAYSTYVATTPNFDWRGMVNMLYWTSGLILARCIFRLIAYGTGADGYLLNNEWPLYIFDSLLMVITMGIFYWWYPSNVQVFGRMLSEEMQRL</sequence>
<evidence type="ECO:0000313" key="2">
    <source>
        <dbReference type="Proteomes" id="UP001143856"/>
    </source>
</evidence>
<organism evidence="1 2">
    <name type="scientific">Xylaria curta</name>
    <dbReference type="NCBI Taxonomy" id="42375"/>
    <lineage>
        <taxon>Eukaryota</taxon>
        <taxon>Fungi</taxon>
        <taxon>Dikarya</taxon>
        <taxon>Ascomycota</taxon>
        <taxon>Pezizomycotina</taxon>
        <taxon>Sordariomycetes</taxon>
        <taxon>Xylariomycetidae</taxon>
        <taxon>Xylariales</taxon>
        <taxon>Xylariaceae</taxon>
        <taxon>Xylaria</taxon>
    </lineage>
</organism>
<protein>
    <submittedName>
        <fullName evidence="1">Uncharacterized protein</fullName>
    </submittedName>
</protein>
<gene>
    <name evidence="1" type="ORF">NUW58_g1820</name>
</gene>
<name>A0ACC1PJP4_9PEZI</name>
<dbReference type="Proteomes" id="UP001143856">
    <property type="component" value="Unassembled WGS sequence"/>
</dbReference>
<dbReference type="EMBL" id="JAPDGR010000213">
    <property type="protein sequence ID" value="KAJ2993499.1"/>
    <property type="molecule type" value="Genomic_DNA"/>
</dbReference>
<reference evidence="1" key="1">
    <citation type="submission" date="2022-10" db="EMBL/GenBank/DDBJ databases">
        <title>Genome Sequence of Xylaria curta.</title>
        <authorList>
            <person name="Buettner E."/>
        </authorList>
    </citation>
    <scope>NUCLEOTIDE SEQUENCE</scope>
    <source>
        <strain evidence="1">Babe10</strain>
    </source>
</reference>
<keyword evidence="2" id="KW-1185">Reference proteome</keyword>
<evidence type="ECO:0000313" key="1">
    <source>
        <dbReference type="EMBL" id="KAJ2993499.1"/>
    </source>
</evidence>